<comment type="caution">
    <text evidence="3">The sequence shown here is derived from an EMBL/GenBank/DDBJ whole genome shotgun (WGS) entry which is preliminary data.</text>
</comment>
<dbReference type="Proteomes" id="UP000768462">
    <property type="component" value="Unassembled WGS sequence"/>
</dbReference>
<dbReference type="Pfam" id="PF13240">
    <property type="entry name" value="Zn_Ribbon_1"/>
    <property type="match status" value="1"/>
</dbReference>
<evidence type="ECO:0000313" key="3">
    <source>
        <dbReference type="EMBL" id="MBE6059205.1"/>
    </source>
</evidence>
<evidence type="ECO:0000259" key="2">
    <source>
        <dbReference type="Pfam" id="PF13240"/>
    </source>
</evidence>
<evidence type="ECO:0000256" key="1">
    <source>
        <dbReference type="SAM" id="Phobius"/>
    </source>
</evidence>
<proteinExistence type="predicted"/>
<keyword evidence="1" id="KW-0472">Membrane</keyword>
<protein>
    <submittedName>
        <fullName evidence="3">Zinc-ribbon domain-containing protein</fullName>
    </submittedName>
</protein>
<feature type="transmembrane region" description="Helical" evidence="1">
    <location>
        <begin position="135"/>
        <end position="155"/>
    </location>
</feature>
<feature type="transmembrane region" description="Helical" evidence="1">
    <location>
        <begin position="88"/>
        <end position="105"/>
    </location>
</feature>
<feature type="domain" description="Zinc-ribbon" evidence="2">
    <location>
        <begin position="3"/>
        <end position="23"/>
    </location>
</feature>
<name>A0A927ZNK4_9CLOT</name>
<dbReference type="InterPro" id="IPR026870">
    <property type="entry name" value="Zinc_ribbon_dom"/>
</dbReference>
<feature type="transmembrane region" description="Helical" evidence="1">
    <location>
        <begin position="202"/>
        <end position="221"/>
    </location>
</feature>
<dbReference type="EMBL" id="SVCM01000039">
    <property type="protein sequence ID" value="MBE6059205.1"/>
    <property type="molecule type" value="Genomic_DNA"/>
</dbReference>
<reference evidence="3" key="1">
    <citation type="submission" date="2019-04" db="EMBL/GenBank/DDBJ databases">
        <title>Evolution of Biomass-Degrading Anaerobic Consortia Revealed by Metagenomics.</title>
        <authorList>
            <person name="Peng X."/>
        </authorList>
    </citation>
    <scope>NUCLEOTIDE SEQUENCE</scope>
    <source>
        <strain evidence="3">SIG254</strain>
    </source>
</reference>
<dbReference type="AlphaFoldDB" id="A0A927ZNK4"/>
<feature type="transmembrane region" description="Helical" evidence="1">
    <location>
        <begin position="236"/>
        <end position="257"/>
    </location>
</feature>
<gene>
    <name evidence="3" type="ORF">E7215_03385</name>
</gene>
<sequence length="269" mass="30243">MKYCIHCGQQIKDESKFCAYCGNSQVVEDSTKSNGEKNNVQETLSSLKEQALENESIKQAVAVGKNYLNFLIENIKNPTFNVDSYHNYYGYISLILLSLFTGVTLSKGISSIVSEIYGAFIGYGSGFYGSNEMPYIFESFLYLGLSMLAIGLLSYLTTVKVLKCSYSFSDVITKLFAPMSLAVGISCFTMVLVFLKVNTAKLVLIGLSIIFVLQQVCYYAFLLDDKNYIHEKRNKIYIVVLNVLCLCILNFCIYKLIGKSILSQWFNIL</sequence>
<feature type="transmembrane region" description="Helical" evidence="1">
    <location>
        <begin position="175"/>
        <end position="195"/>
    </location>
</feature>
<keyword evidence="1" id="KW-0812">Transmembrane</keyword>
<evidence type="ECO:0000313" key="4">
    <source>
        <dbReference type="Proteomes" id="UP000768462"/>
    </source>
</evidence>
<keyword evidence="1" id="KW-1133">Transmembrane helix</keyword>
<organism evidence="3 4">
    <name type="scientific">Clostridium sulfidigenes</name>
    <dbReference type="NCBI Taxonomy" id="318464"/>
    <lineage>
        <taxon>Bacteria</taxon>
        <taxon>Bacillati</taxon>
        <taxon>Bacillota</taxon>
        <taxon>Clostridia</taxon>
        <taxon>Eubacteriales</taxon>
        <taxon>Clostridiaceae</taxon>
        <taxon>Clostridium</taxon>
    </lineage>
</organism>
<accession>A0A927ZNK4</accession>